<dbReference type="InterPro" id="IPR011009">
    <property type="entry name" value="Kinase-like_dom_sf"/>
</dbReference>
<dbReference type="SUPFAM" id="SSF56112">
    <property type="entry name" value="Protein kinase-like (PK-like)"/>
    <property type="match status" value="1"/>
</dbReference>
<dbReference type="Proteomes" id="UP000236630">
    <property type="component" value="Unassembled WGS sequence"/>
</dbReference>
<protein>
    <recommendedName>
        <fullName evidence="6">Protein kinase domain-containing protein</fullName>
    </recommendedName>
</protein>
<evidence type="ECO:0000256" key="5">
    <source>
        <dbReference type="ARBA" id="ARBA00022840"/>
    </source>
</evidence>
<dbReference type="Gene3D" id="3.30.200.20">
    <property type="entry name" value="Phosphorylase Kinase, domain 1"/>
    <property type="match status" value="1"/>
</dbReference>
<keyword evidence="8" id="KW-1185">Reference proteome</keyword>
<evidence type="ECO:0000313" key="7">
    <source>
        <dbReference type="EMBL" id="GAY68345.1"/>
    </source>
</evidence>
<keyword evidence="2" id="KW-0808">Transferase</keyword>
<dbReference type="PANTHER" id="PTHR27002">
    <property type="entry name" value="RECEPTOR-LIKE SERINE/THREONINE-PROTEIN KINASE SD1-8"/>
    <property type="match status" value="1"/>
</dbReference>
<dbReference type="STRING" id="55188.A0A2H5QVN2"/>
<dbReference type="InterPro" id="IPR008271">
    <property type="entry name" value="Ser/Thr_kinase_AS"/>
</dbReference>
<dbReference type="PROSITE" id="PS00108">
    <property type="entry name" value="PROTEIN_KINASE_ST"/>
    <property type="match status" value="1"/>
</dbReference>
<name>A0A2H5QVN2_CITUN</name>
<dbReference type="Pfam" id="PF00069">
    <property type="entry name" value="Pkinase"/>
    <property type="match status" value="1"/>
</dbReference>
<dbReference type="InterPro" id="IPR001245">
    <property type="entry name" value="Ser-Thr/Tyr_kinase_cat_dom"/>
</dbReference>
<organism evidence="7 8">
    <name type="scientific">Citrus unshiu</name>
    <name type="common">Satsuma mandarin</name>
    <name type="synonym">Citrus nobilis var. unshiu</name>
    <dbReference type="NCBI Taxonomy" id="55188"/>
    <lineage>
        <taxon>Eukaryota</taxon>
        <taxon>Viridiplantae</taxon>
        <taxon>Streptophyta</taxon>
        <taxon>Embryophyta</taxon>
        <taxon>Tracheophyta</taxon>
        <taxon>Spermatophyta</taxon>
        <taxon>Magnoliopsida</taxon>
        <taxon>eudicotyledons</taxon>
        <taxon>Gunneridae</taxon>
        <taxon>Pentapetalae</taxon>
        <taxon>rosids</taxon>
        <taxon>malvids</taxon>
        <taxon>Sapindales</taxon>
        <taxon>Rutaceae</taxon>
        <taxon>Aurantioideae</taxon>
        <taxon>Citrus</taxon>
    </lineage>
</organism>
<evidence type="ECO:0000256" key="1">
    <source>
        <dbReference type="ARBA" id="ARBA00022527"/>
    </source>
</evidence>
<evidence type="ECO:0000256" key="4">
    <source>
        <dbReference type="ARBA" id="ARBA00022777"/>
    </source>
</evidence>
<keyword evidence="1" id="KW-0723">Serine/threonine-protein kinase</keyword>
<dbReference type="GO" id="GO:0005524">
    <property type="term" value="F:ATP binding"/>
    <property type="evidence" value="ECO:0007669"/>
    <property type="project" value="UniProtKB-KW"/>
</dbReference>
<evidence type="ECO:0000256" key="2">
    <source>
        <dbReference type="ARBA" id="ARBA00022679"/>
    </source>
</evidence>
<dbReference type="AlphaFoldDB" id="A0A2H5QVN2"/>
<dbReference type="GO" id="GO:0004674">
    <property type="term" value="F:protein serine/threonine kinase activity"/>
    <property type="evidence" value="ECO:0007669"/>
    <property type="project" value="UniProtKB-KW"/>
</dbReference>
<sequence length="159" mass="18147">RKNIIPGISGQGLQELKNEAPVIAKVRHKQLVRLLGCCIDRDEKILVCDYIPNKSLAFFIFDSRKRLLLDWGTCTQIIEEIAQELLYFRQYSKVLRGGFVSGRYRAAARSRYFKILDPLLKVPVIHKDLKASNILLDKDMNPKISNFGMARIISGGNEL</sequence>
<dbReference type="PANTHER" id="PTHR27002:SF812">
    <property type="entry name" value="RECEPTOR-LIKE SERINE_THREONINE-PROTEIN KINASE"/>
    <property type="match status" value="1"/>
</dbReference>
<comment type="caution">
    <text evidence="7">The sequence shown here is derived from an EMBL/GenBank/DDBJ whole genome shotgun (WGS) entry which is preliminary data.</text>
</comment>
<reference evidence="7 8" key="1">
    <citation type="journal article" date="2017" name="Front. Genet.">
        <title>Draft sequencing of the heterozygous diploid genome of Satsuma (Citrus unshiu Marc.) using a hybrid assembly approach.</title>
        <authorList>
            <person name="Shimizu T."/>
            <person name="Tanizawa Y."/>
            <person name="Mochizuki T."/>
            <person name="Nagasaki H."/>
            <person name="Yoshioka T."/>
            <person name="Toyoda A."/>
            <person name="Fujiyama A."/>
            <person name="Kaminuma E."/>
            <person name="Nakamura Y."/>
        </authorList>
    </citation>
    <scope>NUCLEOTIDE SEQUENCE [LARGE SCALE GENOMIC DNA]</scope>
    <source>
        <strain evidence="8">cv. Miyagawa wase</strain>
    </source>
</reference>
<gene>
    <name evidence="7" type="ORF">CUMW_263380</name>
</gene>
<dbReference type="Gene3D" id="1.10.510.10">
    <property type="entry name" value="Transferase(Phosphotransferase) domain 1"/>
    <property type="match status" value="1"/>
</dbReference>
<proteinExistence type="predicted"/>
<evidence type="ECO:0000313" key="8">
    <source>
        <dbReference type="Proteomes" id="UP000236630"/>
    </source>
</evidence>
<feature type="domain" description="Protein kinase" evidence="6">
    <location>
        <begin position="1"/>
        <end position="159"/>
    </location>
</feature>
<dbReference type="GO" id="GO:0005886">
    <property type="term" value="C:plasma membrane"/>
    <property type="evidence" value="ECO:0007669"/>
    <property type="project" value="TreeGrafter"/>
</dbReference>
<dbReference type="Pfam" id="PF07714">
    <property type="entry name" value="PK_Tyr_Ser-Thr"/>
    <property type="match status" value="1"/>
</dbReference>
<keyword evidence="4" id="KW-0418">Kinase</keyword>
<keyword evidence="3" id="KW-0547">Nucleotide-binding</keyword>
<dbReference type="InterPro" id="IPR000719">
    <property type="entry name" value="Prot_kinase_dom"/>
</dbReference>
<feature type="non-terminal residue" evidence="7">
    <location>
        <position position="1"/>
    </location>
</feature>
<keyword evidence="5" id="KW-0067">ATP-binding</keyword>
<evidence type="ECO:0000256" key="3">
    <source>
        <dbReference type="ARBA" id="ARBA00022741"/>
    </source>
</evidence>
<accession>A0A2H5QVN2</accession>
<dbReference type="PROSITE" id="PS50011">
    <property type="entry name" value="PROTEIN_KINASE_DOM"/>
    <property type="match status" value="1"/>
</dbReference>
<dbReference type="EMBL" id="BDQV01000861">
    <property type="protein sequence ID" value="GAY68345.1"/>
    <property type="molecule type" value="Genomic_DNA"/>
</dbReference>
<evidence type="ECO:0000259" key="6">
    <source>
        <dbReference type="PROSITE" id="PS50011"/>
    </source>
</evidence>